<dbReference type="HOGENOM" id="CLU_1459862_0_0_10"/>
<evidence type="ECO:0000256" key="1">
    <source>
        <dbReference type="SAM" id="Phobius"/>
    </source>
</evidence>
<dbReference type="KEGG" id="nso:NIASO_18375"/>
<accession>W0F943</accession>
<name>W0F943_9BACT</name>
<feature type="transmembrane region" description="Helical" evidence="1">
    <location>
        <begin position="122"/>
        <end position="139"/>
    </location>
</feature>
<feature type="transmembrane region" description="Helical" evidence="1">
    <location>
        <begin position="30"/>
        <end position="53"/>
    </location>
</feature>
<reference evidence="2 3" key="1">
    <citation type="submission" date="2013-12" db="EMBL/GenBank/DDBJ databases">
        <authorList>
            <consortium name="DOE Joint Genome Institute"/>
            <person name="Eisen J."/>
            <person name="Huntemann M."/>
            <person name="Han J."/>
            <person name="Chen A."/>
            <person name="Kyrpides N."/>
            <person name="Mavromatis K."/>
            <person name="Markowitz V."/>
            <person name="Palaniappan K."/>
            <person name="Ivanova N."/>
            <person name="Schaumberg A."/>
            <person name="Pati A."/>
            <person name="Liolios K."/>
            <person name="Nordberg H.P."/>
            <person name="Cantor M.N."/>
            <person name="Hua S.X."/>
            <person name="Woyke T."/>
        </authorList>
    </citation>
    <scope>NUCLEOTIDE SEQUENCE [LARGE SCALE GENOMIC DNA]</scope>
    <source>
        <strain evidence="3">DSM 19437</strain>
    </source>
</reference>
<keyword evidence="3" id="KW-1185">Reference proteome</keyword>
<dbReference type="Proteomes" id="UP000003586">
    <property type="component" value="Chromosome"/>
</dbReference>
<evidence type="ECO:0000313" key="3">
    <source>
        <dbReference type="Proteomes" id="UP000003586"/>
    </source>
</evidence>
<gene>
    <name evidence="2" type="ORF">NIASO_18375</name>
</gene>
<sequence length="185" mass="21152">MGLIASPLVLTLLNKDIWKQLKESGLKESFLPIAFLCLIFSIFPAIAAGLIIWNKNNRRHKLLTVNAGRYKSAKRHKILENAKWLAKDKIWYRAIELSIFPAVPVAVLSFSLLLVYNAPPYYLYPFFACCALLAFRIIYEIIRVCLRRGNNRRSTVPGIVKTIFIILSSLVVLSLLNLFFIKINI</sequence>
<dbReference type="AlphaFoldDB" id="W0F943"/>
<keyword evidence="1" id="KW-1133">Transmembrane helix</keyword>
<protein>
    <submittedName>
        <fullName evidence="2">Uncharacterized protein</fullName>
    </submittedName>
</protein>
<keyword evidence="1" id="KW-0472">Membrane</keyword>
<keyword evidence="1" id="KW-0812">Transmembrane</keyword>
<feature type="transmembrane region" description="Helical" evidence="1">
    <location>
        <begin position="97"/>
        <end position="116"/>
    </location>
</feature>
<feature type="transmembrane region" description="Helical" evidence="1">
    <location>
        <begin position="159"/>
        <end position="181"/>
    </location>
</feature>
<evidence type="ECO:0000313" key="2">
    <source>
        <dbReference type="EMBL" id="AHF17994.1"/>
    </source>
</evidence>
<dbReference type="EMBL" id="CP007035">
    <property type="protein sequence ID" value="AHF17994.1"/>
    <property type="molecule type" value="Genomic_DNA"/>
</dbReference>
<dbReference type="STRING" id="929713.NIASO_18375"/>
<proteinExistence type="predicted"/>
<organism evidence="2 3">
    <name type="scientific">Niabella soli DSM 19437</name>
    <dbReference type="NCBI Taxonomy" id="929713"/>
    <lineage>
        <taxon>Bacteria</taxon>
        <taxon>Pseudomonadati</taxon>
        <taxon>Bacteroidota</taxon>
        <taxon>Chitinophagia</taxon>
        <taxon>Chitinophagales</taxon>
        <taxon>Chitinophagaceae</taxon>
        <taxon>Niabella</taxon>
    </lineage>
</organism>